<evidence type="ECO:0000313" key="3">
    <source>
        <dbReference type="Proteomes" id="UP000288216"/>
    </source>
</evidence>
<feature type="compositionally biased region" description="Basic residues" evidence="1">
    <location>
        <begin position="142"/>
        <end position="157"/>
    </location>
</feature>
<dbReference type="Proteomes" id="UP000288216">
    <property type="component" value="Unassembled WGS sequence"/>
</dbReference>
<feature type="non-terminal residue" evidence="2">
    <location>
        <position position="1"/>
    </location>
</feature>
<evidence type="ECO:0000313" key="2">
    <source>
        <dbReference type="EMBL" id="GCB81368.1"/>
    </source>
</evidence>
<accession>A0A401Q7M1</accession>
<reference evidence="2 3" key="1">
    <citation type="journal article" date="2018" name="Nat. Ecol. Evol.">
        <title>Shark genomes provide insights into elasmobranch evolution and the origin of vertebrates.</title>
        <authorList>
            <person name="Hara Y"/>
            <person name="Yamaguchi K"/>
            <person name="Onimaru K"/>
            <person name="Kadota M"/>
            <person name="Koyanagi M"/>
            <person name="Keeley SD"/>
            <person name="Tatsumi K"/>
            <person name="Tanaka K"/>
            <person name="Motone F"/>
            <person name="Kageyama Y"/>
            <person name="Nozu R"/>
            <person name="Adachi N"/>
            <person name="Nishimura O"/>
            <person name="Nakagawa R"/>
            <person name="Tanegashima C"/>
            <person name="Kiyatake I"/>
            <person name="Matsumoto R"/>
            <person name="Murakumo K"/>
            <person name="Nishida K"/>
            <person name="Terakita A"/>
            <person name="Kuratani S"/>
            <person name="Sato K"/>
            <person name="Hyodo S Kuraku.S."/>
        </authorList>
    </citation>
    <scope>NUCLEOTIDE SEQUENCE [LARGE SCALE GENOMIC DNA]</scope>
</reference>
<feature type="region of interest" description="Disordered" evidence="1">
    <location>
        <begin position="35"/>
        <end position="117"/>
    </location>
</feature>
<evidence type="ECO:0000256" key="1">
    <source>
        <dbReference type="SAM" id="MobiDB-lite"/>
    </source>
</evidence>
<feature type="compositionally biased region" description="Polar residues" evidence="1">
    <location>
        <begin position="98"/>
        <end position="107"/>
    </location>
</feature>
<feature type="region of interest" description="Disordered" evidence="1">
    <location>
        <begin position="1"/>
        <end position="20"/>
    </location>
</feature>
<sequence>RNRDTGSNIGRFSDRMRDLSLRDCASDGVGKLYTQYSSRQDAPQLAEAVPSERTKPPAQEGAPNNRQTGTKLPGAKSVTNRSNHGMAPGPAAEESQENKPSNQTSAAQVEETRAPGLGSIQIFSSKIEGLQVGTGNTMNINKKTKGKKKVKRLHEEL</sequence>
<dbReference type="EMBL" id="BFAA01022768">
    <property type="protein sequence ID" value="GCB81368.1"/>
    <property type="molecule type" value="Genomic_DNA"/>
</dbReference>
<proteinExistence type="predicted"/>
<keyword evidence="3" id="KW-1185">Reference proteome</keyword>
<organism evidence="2 3">
    <name type="scientific">Scyliorhinus torazame</name>
    <name type="common">Cloudy catshark</name>
    <name type="synonym">Catulus torazame</name>
    <dbReference type="NCBI Taxonomy" id="75743"/>
    <lineage>
        <taxon>Eukaryota</taxon>
        <taxon>Metazoa</taxon>
        <taxon>Chordata</taxon>
        <taxon>Craniata</taxon>
        <taxon>Vertebrata</taxon>
        <taxon>Chondrichthyes</taxon>
        <taxon>Elasmobranchii</taxon>
        <taxon>Galeomorphii</taxon>
        <taxon>Galeoidea</taxon>
        <taxon>Carcharhiniformes</taxon>
        <taxon>Scyliorhinidae</taxon>
        <taxon>Scyliorhinus</taxon>
    </lineage>
</organism>
<gene>
    <name evidence="2" type="ORF">scyTo_0022497</name>
</gene>
<dbReference type="OrthoDB" id="10414382at2759"/>
<feature type="region of interest" description="Disordered" evidence="1">
    <location>
        <begin position="138"/>
        <end position="157"/>
    </location>
</feature>
<dbReference type="AlphaFoldDB" id="A0A401Q7M1"/>
<comment type="caution">
    <text evidence="2">The sequence shown here is derived from an EMBL/GenBank/DDBJ whole genome shotgun (WGS) entry which is preliminary data.</text>
</comment>
<protein>
    <submittedName>
        <fullName evidence="2">Uncharacterized protein</fullName>
    </submittedName>
</protein>
<feature type="compositionally biased region" description="Polar residues" evidence="1">
    <location>
        <begin position="1"/>
        <end position="10"/>
    </location>
</feature>
<name>A0A401Q7M1_SCYTO</name>